<protein>
    <recommendedName>
        <fullName evidence="5">Ribosome maturation factor RimM</fullName>
    </recommendedName>
</protein>
<dbReference type="GO" id="GO:0005737">
    <property type="term" value="C:cytoplasm"/>
    <property type="evidence" value="ECO:0007669"/>
    <property type="project" value="UniProtKB-SubCell"/>
</dbReference>
<dbReference type="PANTHER" id="PTHR33692">
    <property type="entry name" value="RIBOSOME MATURATION FACTOR RIMM"/>
    <property type="match status" value="1"/>
</dbReference>
<dbReference type="Proteomes" id="UP000003244">
    <property type="component" value="Unassembled WGS sequence"/>
</dbReference>
<proteinExistence type="inferred from homology"/>
<dbReference type="HAMAP" id="MF_00014">
    <property type="entry name" value="Ribosome_mat_RimM"/>
    <property type="match status" value="1"/>
</dbReference>
<dbReference type="eggNOG" id="COG0806">
    <property type="taxonomic scope" value="Bacteria"/>
</dbReference>
<dbReference type="Gene3D" id="2.40.30.60">
    <property type="entry name" value="RimM"/>
    <property type="match status" value="1"/>
</dbReference>
<dbReference type="GeneID" id="84801105"/>
<keyword evidence="9" id="KW-1185">Reference proteome</keyword>
<evidence type="ECO:0000256" key="5">
    <source>
        <dbReference type="HAMAP-Rule" id="MF_00014"/>
    </source>
</evidence>
<comment type="subunit">
    <text evidence="5">Binds ribosomal protein uS19.</text>
</comment>
<dbReference type="SUPFAM" id="SSF50346">
    <property type="entry name" value="PRC-barrel domain"/>
    <property type="match status" value="1"/>
</dbReference>
<dbReference type="EMBL" id="ADGQ01000064">
    <property type="protein sequence ID" value="EFM64248.1"/>
    <property type="molecule type" value="Genomic_DNA"/>
</dbReference>
<dbReference type="GO" id="GO:0005840">
    <property type="term" value="C:ribosome"/>
    <property type="evidence" value="ECO:0007669"/>
    <property type="project" value="InterPro"/>
</dbReference>
<dbReference type="InterPro" id="IPR009000">
    <property type="entry name" value="Transl_B-barrel_sf"/>
</dbReference>
<dbReference type="InterPro" id="IPR036976">
    <property type="entry name" value="RimM_N_sf"/>
</dbReference>
<dbReference type="InterPro" id="IPR056792">
    <property type="entry name" value="PRC_RimM"/>
</dbReference>
<dbReference type="InterPro" id="IPR011961">
    <property type="entry name" value="RimM"/>
</dbReference>
<evidence type="ECO:0000313" key="8">
    <source>
        <dbReference type="EMBL" id="EFM64248.1"/>
    </source>
</evidence>
<dbReference type="GO" id="GO:0006364">
    <property type="term" value="P:rRNA processing"/>
    <property type="evidence" value="ECO:0007669"/>
    <property type="project" value="UniProtKB-UniRule"/>
</dbReference>
<dbReference type="InterPro" id="IPR011033">
    <property type="entry name" value="PRC_barrel-like_sf"/>
</dbReference>
<comment type="function">
    <text evidence="5">An accessory protein needed during the final step in the assembly of 30S ribosomal subunit, possibly for assembly of the head region. Essential for efficient processing of 16S rRNA. May be needed both before and after RbfA during the maturation of 16S rRNA. It has affinity for free ribosomal 30S subunits but not for 70S ribosomes.</text>
</comment>
<feature type="domain" description="Ribosome maturation factor RimM PRC barrel" evidence="7">
    <location>
        <begin position="104"/>
        <end position="166"/>
    </location>
</feature>
<dbReference type="AlphaFoldDB" id="E0E4A1"/>
<evidence type="ECO:0000256" key="4">
    <source>
        <dbReference type="ARBA" id="ARBA00023186"/>
    </source>
</evidence>
<dbReference type="GO" id="GO:0042274">
    <property type="term" value="P:ribosomal small subunit biogenesis"/>
    <property type="evidence" value="ECO:0007669"/>
    <property type="project" value="UniProtKB-UniRule"/>
</dbReference>
<dbReference type="NCBIfam" id="TIGR02273">
    <property type="entry name" value="16S_RimM"/>
    <property type="match status" value="1"/>
</dbReference>
<evidence type="ECO:0000256" key="1">
    <source>
        <dbReference type="ARBA" id="ARBA00022490"/>
    </source>
</evidence>
<dbReference type="OrthoDB" id="9810331at2"/>
<feature type="domain" description="RimM N-terminal" evidence="6">
    <location>
        <begin position="10"/>
        <end position="90"/>
    </location>
</feature>
<evidence type="ECO:0000256" key="3">
    <source>
        <dbReference type="ARBA" id="ARBA00022552"/>
    </source>
</evidence>
<organism evidence="8 9">
    <name type="scientific">Peptostreptococcus stomatis DSM 17678</name>
    <dbReference type="NCBI Taxonomy" id="596315"/>
    <lineage>
        <taxon>Bacteria</taxon>
        <taxon>Bacillati</taxon>
        <taxon>Bacillota</taxon>
        <taxon>Clostridia</taxon>
        <taxon>Peptostreptococcales</taxon>
        <taxon>Peptostreptococcaceae</taxon>
        <taxon>Peptostreptococcus</taxon>
    </lineage>
</organism>
<dbReference type="Pfam" id="PF24986">
    <property type="entry name" value="PRC_RimM"/>
    <property type="match status" value="1"/>
</dbReference>
<comment type="similarity">
    <text evidence="5">Belongs to the RimM family.</text>
</comment>
<dbReference type="SUPFAM" id="SSF50447">
    <property type="entry name" value="Translation proteins"/>
    <property type="match status" value="1"/>
</dbReference>
<evidence type="ECO:0000256" key="2">
    <source>
        <dbReference type="ARBA" id="ARBA00022517"/>
    </source>
</evidence>
<evidence type="ECO:0000259" key="7">
    <source>
        <dbReference type="Pfam" id="PF24986"/>
    </source>
</evidence>
<keyword evidence="3 5" id="KW-0698">rRNA processing</keyword>
<evidence type="ECO:0000313" key="9">
    <source>
        <dbReference type="Proteomes" id="UP000003244"/>
    </source>
</evidence>
<keyword evidence="4 5" id="KW-0143">Chaperone</keyword>
<dbReference type="STRING" id="596315.HMPREF0634_0974"/>
<dbReference type="InterPro" id="IPR002676">
    <property type="entry name" value="RimM_N"/>
</dbReference>
<name>E0E4A1_9FIRM</name>
<dbReference type="RefSeq" id="WP_007790340.1">
    <property type="nucleotide sequence ID" value="NZ_ADGQ01000064.1"/>
</dbReference>
<dbReference type="PANTHER" id="PTHR33692:SF1">
    <property type="entry name" value="RIBOSOME MATURATION FACTOR RIMM"/>
    <property type="match status" value="1"/>
</dbReference>
<keyword evidence="2 5" id="KW-0690">Ribosome biogenesis</keyword>
<comment type="subcellular location">
    <subcellularLocation>
        <location evidence="5">Cytoplasm</location>
    </subcellularLocation>
</comment>
<evidence type="ECO:0000259" key="6">
    <source>
        <dbReference type="Pfam" id="PF01782"/>
    </source>
</evidence>
<accession>E0E4A1</accession>
<comment type="domain">
    <text evidence="5">The PRC barrel domain binds ribosomal protein uS19.</text>
</comment>
<keyword evidence="1 5" id="KW-0963">Cytoplasm</keyword>
<dbReference type="Gene3D" id="2.30.30.240">
    <property type="entry name" value="PRC-barrel domain"/>
    <property type="match status" value="1"/>
</dbReference>
<sequence length="172" mass="19806">MTDKLEYFKLGKIVTTRGLKGEIKIYPHTDKIDRFKDLEYFFIGNDREKKYLVERAVTASNNSIVVKLKGYDTIESVQALIGKFIFVDREMSYQLDEDEFFIADMIGMDVETIEGQKIGKLVDVLQYAANDVYVVKGEDSKEYLIPATYEIVPDIDTENRLMKIKPIPGLLD</sequence>
<dbReference type="Pfam" id="PF01782">
    <property type="entry name" value="RimM"/>
    <property type="match status" value="1"/>
</dbReference>
<comment type="caution">
    <text evidence="8">The sequence shown here is derived from an EMBL/GenBank/DDBJ whole genome shotgun (WGS) entry which is preliminary data.</text>
</comment>
<dbReference type="GO" id="GO:0043022">
    <property type="term" value="F:ribosome binding"/>
    <property type="evidence" value="ECO:0007669"/>
    <property type="project" value="InterPro"/>
</dbReference>
<gene>
    <name evidence="5 8" type="primary">rimM</name>
    <name evidence="8" type="ORF">HMPREF0634_0974</name>
</gene>
<reference evidence="8 9" key="1">
    <citation type="submission" date="2010-08" db="EMBL/GenBank/DDBJ databases">
        <authorList>
            <person name="Harkins D.M."/>
            <person name="Madupu R."/>
            <person name="Durkin A.S."/>
            <person name="Torralba M."/>
            <person name="Methe B."/>
            <person name="Sutton G.G."/>
            <person name="Nelson K.E."/>
        </authorList>
    </citation>
    <scope>NUCLEOTIDE SEQUENCE [LARGE SCALE GENOMIC DNA]</scope>
    <source>
        <strain evidence="8 9">DSM 17678</strain>
    </source>
</reference>